<name>A0A9P7VZD4_9AGAR</name>
<proteinExistence type="predicted"/>
<sequence>MNSLGIRAPDWLRLLSSIRSSYTPQPGRTCFQPPYHWSLTGAWTADNDTVNGTIPLVDTWTFTHAVSLTQHDIVEACYRPKSIPWYLQPFPTWTAFVIVPVFSLFSSLAKLQPLKSKQLPVMVGSDFFRAARMPQIKSPTTTSPINLASSLPSELVYTCSAPGKTQLFSHF</sequence>
<dbReference type="GeneID" id="66104092"/>
<accession>A0A9P7VZD4</accession>
<dbReference type="Proteomes" id="UP000812287">
    <property type="component" value="Unassembled WGS sequence"/>
</dbReference>
<dbReference type="EMBL" id="MU250528">
    <property type="protein sequence ID" value="KAG7449054.1"/>
    <property type="molecule type" value="Genomic_DNA"/>
</dbReference>
<evidence type="ECO:0000313" key="2">
    <source>
        <dbReference type="Proteomes" id="UP000812287"/>
    </source>
</evidence>
<dbReference type="RefSeq" id="XP_043042554.1">
    <property type="nucleotide sequence ID" value="XM_043181796.1"/>
</dbReference>
<protein>
    <submittedName>
        <fullName evidence="1">Uncharacterized protein</fullName>
    </submittedName>
</protein>
<comment type="caution">
    <text evidence="1">The sequence shown here is derived from an EMBL/GenBank/DDBJ whole genome shotgun (WGS) entry which is preliminary data.</text>
</comment>
<keyword evidence="2" id="KW-1185">Reference proteome</keyword>
<organism evidence="1 2">
    <name type="scientific">Guyanagaster necrorhizus</name>
    <dbReference type="NCBI Taxonomy" id="856835"/>
    <lineage>
        <taxon>Eukaryota</taxon>
        <taxon>Fungi</taxon>
        <taxon>Dikarya</taxon>
        <taxon>Basidiomycota</taxon>
        <taxon>Agaricomycotina</taxon>
        <taxon>Agaricomycetes</taxon>
        <taxon>Agaricomycetidae</taxon>
        <taxon>Agaricales</taxon>
        <taxon>Marasmiineae</taxon>
        <taxon>Physalacriaceae</taxon>
        <taxon>Guyanagaster</taxon>
    </lineage>
</organism>
<reference evidence="1" key="1">
    <citation type="submission" date="2020-11" db="EMBL/GenBank/DDBJ databases">
        <title>Adaptations for nitrogen fixation in a non-lichenized fungal sporocarp promotes dispersal by wood-feeding termites.</title>
        <authorList>
            <consortium name="DOE Joint Genome Institute"/>
            <person name="Koch R.A."/>
            <person name="Yoon G."/>
            <person name="Arayal U."/>
            <person name="Lail K."/>
            <person name="Amirebrahimi M."/>
            <person name="Labutti K."/>
            <person name="Lipzen A."/>
            <person name="Riley R."/>
            <person name="Barry K."/>
            <person name="Henrissat B."/>
            <person name="Grigoriev I.V."/>
            <person name="Herr J.R."/>
            <person name="Aime M.C."/>
        </authorList>
    </citation>
    <scope>NUCLEOTIDE SEQUENCE</scope>
    <source>
        <strain evidence="1">MCA 3950</strain>
    </source>
</reference>
<evidence type="ECO:0000313" key="1">
    <source>
        <dbReference type="EMBL" id="KAG7449054.1"/>
    </source>
</evidence>
<dbReference type="AlphaFoldDB" id="A0A9P7VZD4"/>
<dbReference type="OrthoDB" id="413008at2759"/>
<gene>
    <name evidence="1" type="ORF">BT62DRAFT_660289</name>
</gene>